<dbReference type="EMBL" id="AP012050">
    <property type="protein sequence ID" value="BAM47787.1"/>
    <property type="molecule type" value="Genomic_DNA"/>
</dbReference>
<feature type="transmembrane region" description="Helical" evidence="1">
    <location>
        <begin position="177"/>
        <end position="202"/>
    </location>
</feature>
<feature type="transmembrane region" description="Helical" evidence="1">
    <location>
        <begin position="60"/>
        <end position="81"/>
    </location>
</feature>
<dbReference type="eggNOG" id="COG1277">
    <property type="taxonomic scope" value="Bacteria"/>
</dbReference>
<feature type="transmembrane region" description="Helical" evidence="1">
    <location>
        <begin position="235"/>
        <end position="255"/>
    </location>
</feature>
<evidence type="ECO:0000313" key="2">
    <source>
        <dbReference type="EMBL" id="BAM47787.1"/>
    </source>
</evidence>
<accession>K0J3Q2</accession>
<feature type="transmembrane region" description="Helical" evidence="1">
    <location>
        <begin position="102"/>
        <end position="132"/>
    </location>
</feature>
<dbReference type="PANTHER" id="PTHR39177">
    <property type="entry name" value="ABC TRANSPORTER PERMEASE YTRC-RELATED"/>
    <property type="match status" value="1"/>
</dbReference>
<evidence type="ECO:0000256" key="1">
    <source>
        <dbReference type="SAM" id="Phobius"/>
    </source>
</evidence>
<dbReference type="HOGENOM" id="CLU_017352_1_0_9"/>
<keyword evidence="1" id="KW-0812">Transmembrane</keyword>
<dbReference type="KEGG" id="axl:AXY_16550"/>
<reference evidence="2 3" key="1">
    <citation type="submission" date="2011-01" db="EMBL/GenBank/DDBJ databases">
        <title>Whole genome sequence of Amphibacillus xylinus NBRC 15112.</title>
        <authorList>
            <person name="Nakazawa H."/>
            <person name="Katano Y."/>
            <person name="Nakamura S."/>
            <person name="Sasagawa M."/>
            <person name="Fukada J."/>
            <person name="Arai T."/>
            <person name="Sasakura N."/>
            <person name="Mochizuki D."/>
            <person name="Hosoyama A."/>
            <person name="Harada K."/>
            <person name="Horikawa H."/>
            <person name="Kato Y."/>
            <person name="Harada T."/>
            <person name="Sasaki K."/>
            <person name="Sekiguchi M."/>
            <person name="Hodoyama M."/>
            <person name="Nishiko R."/>
            <person name="Narita H."/>
            <person name="Hanamaki A."/>
            <person name="Hata C."/>
            <person name="Konno Y."/>
            <person name="Niimura Y."/>
            <person name="Yamazaki S."/>
            <person name="Fujita N."/>
        </authorList>
    </citation>
    <scope>NUCLEOTIDE SEQUENCE [LARGE SCALE GENOMIC DNA]</scope>
    <source>
        <strain evidence="3">ATCC 51415 / DSM 6626 / JCM 7361 / LMG 17667 / NBRC 15112 / Ep01</strain>
    </source>
</reference>
<protein>
    <recommendedName>
        <fullName evidence="4">ABC transporter permease protein</fullName>
    </recommendedName>
</protein>
<name>K0J3Q2_AMPXN</name>
<dbReference type="PANTHER" id="PTHR39177:SF1">
    <property type="entry name" value="ABC TRANSPORTER PERMEASE YTRC-RELATED"/>
    <property type="match status" value="1"/>
</dbReference>
<dbReference type="InterPro" id="IPR053046">
    <property type="entry name" value="ABC-5_transporter"/>
</dbReference>
<feature type="transmembrane region" description="Helical" evidence="1">
    <location>
        <begin position="334"/>
        <end position="355"/>
    </location>
</feature>
<proteinExistence type="predicted"/>
<feature type="transmembrane region" description="Helical" evidence="1">
    <location>
        <begin position="275"/>
        <end position="295"/>
    </location>
</feature>
<dbReference type="OrthoDB" id="1706490at2"/>
<sequence length="654" mass="77602">MQSKTSWFKKEIFKQNFRQVGWISLIYMIILFFAVPLNIFMRFQRHDEYYGYFGESVFEYGVYVQLFSLFIAPVLMAMFILRYLHQKDSSDFIYSLPIKRDYFYWHQVVFGFIGLWLPVIINGLLVSFVYNIVDVQGSFNINDIGYWFVVSSIILFLTYSVSIVIGTMTGITIIQGIFSYIFLLLPFGFTLLFISNLNYFVIGLPESYLINDKITTYSPITNIVNLINSPEDASYSLVIYVILTILSFIVGLILYRNRPAEAATQAVAFHKLKYIFIYSFTFCFTLIGGIYFAIFHRSTSAIIFGYLIFSVIGYYITQMIIHKTWRVFNEWREYIYYLIGFSIILLLTIFDVTGYQNRIPETDQVESAFVVIDKYSFNENLDKYGDLEGFTTQVDIDRVREYHQQLINSNQMTEWYDYFYKDITILYRLKNGKEMVREYRSSDQLDHQKLLEEITQTQTYKKYTNEIFYVNPKDISQIRIVAYPTNSELTITNYKEIAEFVDLFKQDLLNTDHDSTPYSSTVEVHFNDNLNQYHQFYELSWNYKEVIKWLEDNDLLEQAMMTAEDVEKIIIATPDDLEEYYYYDEREYFSNILSESKKSIITDADQINQILTKVTYEDFEGDHLLVLYLKDTWYPYVIKIHKSQLPDEVINNLK</sequence>
<dbReference type="RefSeq" id="WP_015010380.1">
    <property type="nucleotide sequence ID" value="NC_018704.1"/>
</dbReference>
<keyword evidence="3" id="KW-1185">Reference proteome</keyword>
<keyword evidence="1" id="KW-0472">Membrane</keyword>
<dbReference type="AlphaFoldDB" id="K0J3Q2"/>
<keyword evidence="1" id="KW-1133">Transmembrane helix</keyword>
<feature type="transmembrane region" description="Helical" evidence="1">
    <location>
        <begin position="20"/>
        <end position="40"/>
    </location>
</feature>
<dbReference type="STRING" id="698758.AXY_16550"/>
<evidence type="ECO:0000313" key="3">
    <source>
        <dbReference type="Proteomes" id="UP000006294"/>
    </source>
</evidence>
<feature type="transmembrane region" description="Helical" evidence="1">
    <location>
        <begin position="301"/>
        <end position="322"/>
    </location>
</feature>
<organism evidence="2 3">
    <name type="scientific">Amphibacillus xylanus (strain ATCC 51415 / DSM 6626 / JCM 7361 / LMG 17667 / NBRC 15112 / Ep01)</name>
    <dbReference type="NCBI Taxonomy" id="698758"/>
    <lineage>
        <taxon>Bacteria</taxon>
        <taxon>Bacillati</taxon>
        <taxon>Bacillota</taxon>
        <taxon>Bacilli</taxon>
        <taxon>Bacillales</taxon>
        <taxon>Bacillaceae</taxon>
        <taxon>Amphibacillus</taxon>
    </lineage>
</organism>
<feature type="transmembrane region" description="Helical" evidence="1">
    <location>
        <begin position="144"/>
        <end position="165"/>
    </location>
</feature>
<dbReference type="Proteomes" id="UP000006294">
    <property type="component" value="Chromosome"/>
</dbReference>
<evidence type="ECO:0008006" key="4">
    <source>
        <dbReference type="Google" id="ProtNLM"/>
    </source>
</evidence>
<gene>
    <name evidence="2" type="ordered locus">AXY_16550</name>
</gene>